<dbReference type="Proteomes" id="UP000027644">
    <property type="component" value="Unassembled WGS sequence"/>
</dbReference>
<dbReference type="Gene3D" id="1.10.530.10">
    <property type="match status" value="1"/>
</dbReference>
<gene>
    <name evidence="5" type="ORF">SASC598J21_024000</name>
</gene>
<dbReference type="SUPFAM" id="SSF48435">
    <property type="entry name" value="Bacterial muramidases"/>
    <property type="match status" value="1"/>
</dbReference>
<comment type="caution">
    <text evidence="5">The sequence shown here is derived from an EMBL/GenBank/DDBJ whole genome shotgun (WGS) entry which is preliminary data.</text>
</comment>
<feature type="domain" description="Lytic transglycosylase superhelical linker" evidence="4">
    <location>
        <begin position="418"/>
        <end position="458"/>
    </location>
</feature>
<protein>
    <submittedName>
        <fullName evidence="5">Soluble lytic murein transglycosylase and related regulatory protein</fullName>
    </submittedName>
</protein>
<dbReference type="Gene3D" id="1.25.20.10">
    <property type="entry name" value="Bacterial muramidases"/>
    <property type="match status" value="1"/>
</dbReference>
<dbReference type="GO" id="GO:0004553">
    <property type="term" value="F:hydrolase activity, hydrolyzing O-glycosyl compounds"/>
    <property type="evidence" value="ECO:0007669"/>
    <property type="project" value="InterPro"/>
</dbReference>
<dbReference type="Gene3D" id="1.10.1240.20">
    <property type="entry name" value="Lytic transglycosylase, superhelical linker domain"/>
    <property type="match status" value="1"/>
</dbReference>
<evidence type="ECO:0000256" key="1">
    <source>
        <dbReference type="ARBA" id="ARBA00007734"/>
    </source>
</evidence>
<dbReference type="AlphaFoldDB" id="A0A074VXH1"/>
<dbReference type="Pfam" id="PF01464">
    <property type="entry name" value="SLT"/>
    <property type="match status" value="1"/>
</dbReference>
<dbReference type="PANTHER" id="PTHR37423">
    <property type="entry name" value="SOLUBLE LYTIC MUREIN TRANSGLYCOSYLASE-RELATED"/>
    <property type="match status" value="1"/>
</dbReference>
<dbReference type="EMBL" id="AVQL01000456">
    <property type="protein sequence ID" value="KEP99963.1"/>
    <property type="molecule type" value="Genomic_DNA"/>
</dbReference>
<dbReference type="InterPro" id="IPR008939">
    <property type="entry name" value="Lytic_TGlycosylase_superhlx_U"/>
</dbReference>
<proteinExistence type="inferred from homology"/>
<feature type="domain" description="Transglycosylase SLT" evidence="3">
    <location>
        <begin position="485"/>
        <end position="585"/>
    </location>
</feature>
<dbReference type="GO" id="GO:0042597">
    <property type="term" value="C:periplasmic space"/>
    <property type="evidence" value="ECO:0007669"/>
    <property type="project" value="InterPro"/>
</dbReference>
<dbReference type="InterPro" id="IPR012289">
    <property type="entry name" value="Lytic_TGlycosylase_superhlx_L"/>
</dbReference>
<sequence>MRKSEGKKLIKHLMMLKSKLLVQRHRLISCTVLLITACSNQHEVAVQPINTNTGNAVLPGTQASETPDKIISSFQQYQNALKAVKDGDDVLPAQFLARQPDSAMSNSIRNNWLQQLGKRGNWAVFRQQYALLDKNARDMETRCYAVQGGIESDSSLIASLSQEKGNLPTGCNRLLVQAAASQQINAQNGWRRVRYLLALNQITNARNLAQALGSPLPDLLNASAGNSQGAQEALLYQVTSKENRSKDSAANRLQQISASLTKEQIGFGWGQLGLAQAYSLNSVNALTYFDRADPAQMNNEMWEWYARSALRLQRWQKLNNIIRSMPEALQQQVTWQYWLARSYRALGQNNQAREIFEQTAKRGHNFYSLLAKEALGSKASVQNTVAKSSQQIQSKIATDGNIDRSLTLFKTAQAENNWTMRRQAQQEWRYATRNFNDDTLIAAATLAENNGFYEMSIYSADRADNQLNYELRYPAPFKELTVPFAQQVGIDPAWVYGLIRQESRFMIGARSSVGATGLMQVMPATARDIAKRLGMDSSELYTMSGNIRMGTWYMSSVRKQFADEVLATAGYNAGPGRARRWQANTPLEGAIYAETIPFDETRTYVKNVMANTTYYANLFGEPRTTLTERMGTVPAR</sequence>
<reference evidence="5 6" key="1">
    <citation type="journal article" date="2014" name="PLoS Genet.">
        <title>Hidden diversity in honey bee gut symbionts detected by single-cell genomics.</title>
        <authorList>
            <person name="Engel P."/>
            <person name="Stepanauskas R."/>
            <person name="Moran N."/>
        </authorList>
    </citation>
    <scope>NUCLEOTIDE SEQUENCE [LARGE SCALE GENOMIC DNA]</scope>
    <source>
        <strain evidence="5 6">SCGC AB-598-J21</strain>
    </source>
</reference>
<accession>A0A074VXH1</accession>
<dbReference type="PANTHER" id="PTHR37423:SF5">
    <property type="entry name" value="SOLUBLE LYTIC MUREIN TRANSGLYCOSYLASE"/>
    <property type="match status" value="1"/>
</dbReference>
<evidence type="ECO:0000259" key="3">
    <source>
        <dbReference type="Pfam" id="PF01464"/>
    </source>
</evidence>
<dbReference type="SUPFAM" id="SSF53955">
    <property type="entry name" value="Lysozyme-like"/>
    <property type="match status" value="1"/>
</dbReference>
<dbReference type="InterPro" id="IPR037061">
    <property type="entry name" value="Lytic_TGlycoase_superhlx_L_sf"/>
</dbReference>
<keyword evidence="2" id="KW-0732">Signal</keyword>
<evidence type="ECO:0000313" key="6">
    <source>
        <dbReference type="Proteomes" id="UP000027644"/>
    </source>
</evidence>
<dbReference type="InterPro" id="IPR008258">
    <property type="entry name" value="Transglycosylase_SLT_dom_1"/>
</dbReference>
<name>A0A074VXH1_9NEIS</name>
<dbReference type="InterPro" id="IPR023346">
    <property type="entry name" value="Lysozyme-like_dom_sf"/>
</dbReference>
<evidence type="ECO:0000256" key="2">
    <source>
        <dbReference type="ARBA" id="ARBA00022729"/>
    </source>
</evidence>
<dbReference type="CDD" id="cd13401">
    <property type="entry name" value="Slt70-like"/>
    <property type="match status" value="1"/>
</dbReference>
<organism evidence="5 6">
    <name type="scientific">Snodgrassella alvi SCGC AB-598-J21</name>
    <dbReference type="NCBI Taxonomy" id="1385367"/>
    <lineage>
        <taxon>Bacteria</taxon>
        <taxon>Pseudomonadati</taxon>
        <taxon>Pseudomonadota</taxon>
        <taxon>Betaproteobacteria</taxon>
        <taxon>Neisseriales</taxon>
        <taxon>Neisseriaceae</taxon>
        <taxon>Snodgrassella</taxon>
    </lineage>
</organism>
<comment type="similarity">
    <text evidence="1">Belongs to the transglycosylase Slt family.</text>
</comment>
<evidence type="ECO:0000313" key="5">
    <source>
        <dbReference type="EMBL" id="KEP99963.1"/>
    </source>
</evidence>
<evidence type="ECO:0000259" key="4">
    <source>
        <dbReference type="Pfam" id="PF14718"/>
    </source>
</evidence>
<dbReference type="Pfam" id="PF14718">
    <property type="entry name" value="SLT_L"/>
    <property type="match status" value="1"/>
</dbReference>